<feature type="compositionally biased region" description="Basic and acidic residues" evidence="1">
    <location>
        <begin position="248"/>
        <end position="263"/>
    </location>
</feature>
<gene>
    <name evidence="2" type="ORF">DKX38_007850</name>
</gene>
<feature type="compositionally biased region" description="Low complexity" evidence="1">
    <location>
        <begin position="267"/>
        <end position="282"/>
    </location>
</feature>
<organism evidence="2 3">
    <name type="scientific">Salix brachista</name>
    <dbReference type="NCBI Taxonomy" id="2182728"/>
    <lineage>
        <taxon>Eukaryota</taxon>
        <taxon>Viridiplantae</taxon>
        <taxon>Streptophyta</taxon>
        <taxon>Embryophyta</taxon>
        <taxon>Tracheophyta</taxon>
        <taxon>Spermatophyta</taxon>
        <taxon>Magnoliopsida</taxon>
        <taxon>eudicotyledons</taxon>
        <taxon>Gunneridae</taxon>
        <taxon>Pentapetalae</taxon>
        <taxon>rosids</taxon>
        <taxon>fabids</taxon>
        <taxon>Malpighiales</taxon>
        <taxon>Salicaceae</taxon>
        <taxon>Saliceae</taxon>
        <taxon>Salix</taxon>
    </lineage>
</organism>
<reference evidence="3" key="1">
    <citation type="journal article" date="2019" name="Gigascience">
        <title>De novo genome assembly of the endangered Acer yangbiense, a plant species with extremely small populations endemic to Yunnan Province, China.</title>
        <authorList>
            <person name="Yang J."/>
            <person name="Wariss H.M."/>
            <person name="Tao L."/>
            <person name="Zhang R."/>
            <person name="Yun Q."/>
            <person name="Hollingsworth P."/>
            <person name="Dao Z."/>
            <person name="Luo G."/>
            <person name="Guo H."/>
            <person name="Ma Y."/>
            <person name="Sun W."/>
        </authorList>
    </citation>
    <scope>NUCLEOTIDE SEQUENCE [LARGE SCALE GENOMIC DNA]</scope>
    <source>
        <strain evidence="3">cv. br00</strain>
    </source>
</reference>
<accession>A0A5N5MRW2</accession>
<evidence type="ECO:0000313" key="3">
    <source>
        <dbReference type="Proteomes" id="UP000326939"/>
    </source>
</evidence>
<proteinExistence type="predicted"/>
<dbReference type="EMBL" id="VDCV01000005">
    <property type="protein sequence ID" value="KAB5556941.1"/>
    <property type="molecule type" value="Genomic_DNA"/>
</dbReference>
<dbReference type="AlphaFoldDB" id="A0A5N5MRW2"/>
<evidence type="ECO:0000256" key="1">
    <source>
        <dbReference type="SAM" id="MobiDB-lite"/>
    </source>
</evidence>
<evidence type="ECO:0000313" key="2">
    <source>
        <dbReference type="EMBL" id="KAB5556941.1"/>
    </source>
</evidence>
<feature type="region of interest" description="Disordered" evidence="1">
    <location>
        <begin position="246"/>
        <end position="282"/>
    </location>
</feature>
<sequence>MGFPPYISHLYFPSTPELRAQAHLGIGNESIWGLVHQNSIEDDFCESYGDDSSVGFQDISIGDTSLGYAATNSMTHLNFTNICTNSHLFCFLSTLSGFSSKEHKLKVAALEVSRSQSDGLLSVESTQGGRWAENKNWSLVKRKDFGRELFGRDNSDEQISISKMNIALLLFDEFPAYILQKTHAFHMFTFICPLLTQKSTSVRLGKKSEMMKSSAFDVSPPHVEISPLEEFFFICLRHHKDSFIGSDNHSEDTKSSEKTESGNKRTGSLGSGKLLLSEMKVR</sequence>
<protein>
    <submittedName>
        <fullName evidence="2">Uncharacterized protein</fullName>
    </submittedName>
</protein>
<name>A0A5N5MRW2_9ROSI</name>
<dbReference type="Proteomes" id="UP000326939">
    <property type="component" value="Chromosome 5"/>
</dbReference>
<keyword evidence="3" id="KW-1185">Reference proteome</keyword>
<comment type="caution">
    <text evidence="2">The sequence shown here is derived from an EMBL/GenBank/DDBJ whole genome shotgun (WGS) entry which is preliminary data.</text>
</comment>